<dbReference type="InterPro" id="IPR029010">
    <property type="entry name" value="ThuA-like"/>
</dbReference>
<accession>A0A857JD92</accession>
<evidence type="ECO:0000259" key="1">
    <source>
        <dbReference type="Pfam" id="PF06283"/>
    </source>
</evidence>
<dbReference type="Proteomes" id="UP000464524">
    <property type="component" value="Chromosome"/>
</dbReference>
<evidence type="ECO:0000313" key="3">
    <source>
        <dbReference type="Proteomes" id="UP000464524"/>
    </source>
</evidence>
<dbReference type="KEGG" id="pmes:FX988_00202"/>
<dbReference type="SUPFAM" id="SSF52317">
    <property type="entry name" value="Class I glutamine amidotransferase-like"/>
    <property type="match status" value="1"/>
</dbReference>
<reference evidence="2 3" key="1">
    <citation type="submission" date="2019-12" db="EMBL/GenBank/DDBJ databases">
        <title>Genome sequencing and assembly of endphytes of Porphyra tenera.</title>
        <authorList>
            <person name="Park J.M."/>
            <person name="Shin R."/>
            <person name="Jo S.H."/>
        </authorList>
    </citation>
    <scope>NUCLEOTIDE SEQUENCE [LARGE SCALE GENOMIC DNA]</scope>
    <source>
        <strain evidence="2 3">GPM4</strain>
    </source>
</reference>
<dbReference type="RefSeq" id="WP_160177928.1">
    <property type="nucleotide sequence ID" value="NZ_CP047656.1"/>
</dbReference>
<keyword evidence="3" id="KW-1185">Reference proteome</keyword>
<proteinExistence type="predicted"/>
<dbReference type="AlphaFoldDB" id="A0A857JD92"/>
<dbReference type="EMBL" id="CP047656">
    <property type="protein sequence ID" value="QHJ09993.1"/>
    <property type="molecule type" value="Genomic_DNA"/>
</dbReference>
<dbReference type="Pfam" id="PF06283">
    <property type="entry name" value="ThuA"/>
    <property type="match status" value="1"/>
</dbReference>
<dbReference type="InterPro" id="IPR029062">
    <property type="entry name" value="Class_I_gatase-like"/>
</dbReference>
<dbReference type="Gene3D" id="3.40.50.880">
    <property type="match status" value="1"/>
</dbReference>
<sequence length="350" mass="38950">MKLCGISVRIIPLGAFARFNLGFALGLTLLSLTGCAWTNTSNSTSHSTSNSESANAFKNKINSAERAPLKVLIVDGQNNHYIWPKSTAMMKAFLEESGQFSVDVYRTQYTWRGEKLIEQYPANDDRAHETVTEAKTDPTFAPEFSKYDVVVSNFGWKAAPWPEATKRSFEQYMQNGGGFVSVHAANNAFPQWLEYNKMIGIGGWGGRNQKDGPYIYYNDSGELKRDMSAGQGGGHGYVHPFDVQVRKGSHPIMQGLPETWEHSDDELYNRLRGPAGNLTVLATAFDDKKHNGFGRHEPVLMTVNYHHGRVFHTTLGHGENVYADPMFITVFTNGVAWAAGAKRTEQAQNK</sequence>
<gene>
    <name evidence="2" type="ORF">FX988_00202</name>
</gene>
<protein>
    <recommendedName>
        <fullName evidence="1">ThuA-like domain-containing protein</fullName>
    </recommendedName>
</protein>
<dbReference type="PANTHER" id="PTHR40469:SF2">
    <property type="entry name" value="GALACTOSE-BINDING DOMAIN-LIKE SUPERFAMILY PROTEIN"/>
    <property type="match status" value="1"/>
</dbReference>
<name>A0A857JD92_9ALTE</name>
<dbReference type="OrthoDB" id="109511at2"/>
<feature type="domain" description="ThuA-like" evidence="1">
    <location>
        <begin position="70"/>
        <end position="338"/>
    </location>
</feature>
<dbReference type="PANTHER" id="PTHR40469">
    <property type="entry name" value="SECRETED GLYCOSYL HYDROLASE"/>
    <property type="match status" value="1"/>
</dbReference>
<evidence type="ECO:0000313" key="2">
    <source>
        <dbReference type="EMBL" id="QHJ09993.1"/>
    </source>
</evidence>
<organism evidence="2 3">
    <name type="scientific">Paraglaciecola mesophila</name>
    <dbReference type="NCBI Taxonomy" id="197222"/>
    <lineage>
        <taxon>Bacteria</taxon>
        <taxon>Pseudomonadati</taxon>
        <taxon>Pseudomonadota</taxon>
        <taxon>Gammaproteobacteria</taxon>
        <taxon>Alteromonadales</taxon>
        <taxon>Alteromonadaceae</taxon>
        <taxon>Paraglaciecola</taxon>
    </lineage>
</organism>
<dbReference type="PROSITE" id="PS51257">
    <property type="entry name" value="PROKAR_LIPOPROTEIN"/>
    <property type="match status" value="1"/>
</dbReference>